<gene>
    <name evidence="5" type="primary">polC</name>
    <name evidence="5" type="ORF">CODIS_29980</name>
</gene>
<evidence type="ECO:0000313" key="6">
    <source>
        <dbReference type="Proteomes" id="UP000094769"/>
    </source>
</evidence>
<dbReference type="OrthoDB" id="5497329at2"/>
<name>A0A7Z0VJN7_9GAMM</name>
<evidence type="ECO:0000256" key="2">
    <source>
        <dbReference type="ARBA" id="ARBA00022801"/>
    </source>
</evidence>
<evidence type="ECO:0000256" key="3">
    <source>
        <dbReference type="ARBA" id="ARBA00022839"/>
    </source>
</evidence>
<dbReference type="InterPro" id="IPR013520">
    <property type="entry name" value="Ribonucl_H"/>
</dbReference>
<keyword evidence="5" id="KW-0808">Transferase</keyword>
<feature type="domain" description="Exonuclease" evidence="4">
    <location>
        <begin position="43"/>
        <end position="217"/>
    </location>
</feature>
<dbReference type="EC" id="2.7.7.7" evidence="5"/>
<keyword evidence="3" id="KW-0269">Exonuclease</keyword>
<dbReference type="AlphaFoldDB" id="A0A7Z0VJN7"/>
<dbReference type="SUPFAM" id="SSF53098">
    <property type="entry name" value="Ribonuclease H-like"/>
    <property type="match status" value="1"/>
</dbReference>
<evidence type="ECO:0000256" key="1">
    <source>
        <dbReference type="ARBA" id="ARBA00022722"/>
    </source>
</evidence>
<dbReference type="GO" id="GO:0005829">
    <property type="term" value="C:cytosol"/>
    <property type="evidence" value="ECO:0007669"/>
    <property type="project" value="TreeGrafter"/>
</dbReference>
<accession>A0A7Z0VJN7</accession>
<dbReference type="Proteomes" id="UP000094769">
    <property type="component" value="Unassembled WGS sequence"/>
</dbReference>
<protein>
    <submittedName>
        <fullName evidence="5">DNA polymerase III PolC-type</fullName>
        <ecNumber evidence="5">2.7.7.7</ecNumber>
    </submittedName>
</protein>
<keyword evidence="6" id="KW-1185">Reference proteome</keyword>
<sequence>MFSRFLSLDSLRKRALAKAEPGILHDYLSTPLTAKTTQCQQLSIVSLDLETTGLDPHKDKILSFGLVEMNHMTIKLETARHQLITIDEEIPEESAVIHQITDDQAATGVSIHDALQELLHHMAGKVMLVHYSAIEQRFISAACEKLFGAPFVIPIIDTLVLAQRIFEHRNHTIQPGDLRLFNLRPRYNLPNYKAHNALSDAVATAELFLAMASEMVPQLSQCQLKRFLTR</sequence>
<dbReference type="Gene3D" id="3.30.420.10">
    <property type="entry name" value="Ribonuclease H-like superfamily/Ribonuclease H"/>
    <property type="match status" value="1"/>
</dbReference>
<proteinExistence type="predicted"/>
<dbReference type="GO" id="GO:0008408">
    <property type="term" value="F:3'-5' exonuclease activity"/>
    <property type="evidence" value="ECO:0007669"/>
    <property type="project" value="TreeGrafter"/>
</dbReference>
<evidence type="ECO:0000313" key="5">
    <source>
        <dbReference type="EMBL" id="ODJ86853.1"/>
    </source>
</evidence>
<keyword evidence="1" id="KW-0540">Nuclease</keyword>
<dbReference type="GO" id="GO:0003887">
    <property type="term" value="F:DNA-directed DNA polymerase activity"/>
    <property type="evidence" value="ECO:0007669"/>
    <property type="project" value="UniProtKB-EC"/>
</dbReference>
<keyword evidence="5" id="KW-0548">Nucleotidyltransferase</keyword>
<dbReference type="Pfam" id="PF00929">
    <property type="entry name" value="RNase_T"/>
    <property type="match status" value="1"/>
</dbReference>
<keyword evidence="2" id="KW-0378">Hydrolase</keyword>
<dbReference type="GO" id="GO:0003676">
    <property type="term" value="F:nucleic acid binding"/>
    <property type="evidence" value="ECO:0007669"/>
    <property type="project" value="InterPro"/>
</dbReference>
<evidence type="ECO:0000259" key="4">
    <source>
        <dbReference type="SMART" id="SM00479"/>
    </source>
</evidence>
<reference evidence="5 6" key="1">
    <citation type="submission" date="2016-06" db="EMBL/GenBank/DDBJ databases">
        <title>Genome sequence of endosymbiont of Candidatus Endolucinida thiodiazotropha.</title>
        <authorList>
            <person name="Poehlein A."/>
            <person name="Koenig S."/>
            <person name="Heiden S.E."/>
            <person name="Thuermer A."/>
            <person name="Voget S."/>
            <person name="Daniel R."/>
            <person name="Markert S."/>
            <person name="Gros O."/>
            <person name="Schweder T."/>
        </authorList>
    </citation>
    <scope>NUCLEOTIDE SEQUENCE [LARGE SCALE GENOMIC DNA]</scope>
    <source>
        <strain evidence="5 6">COS</strain>
    </source>
</reference>
<dbReference type="InterPro" id="IPR036397">
    <property type="entry name" value="RNaseH_sf"/>
</dbReference>
<comment type="caution">
    <text evidence="5">The sequence shown here is derived from an EMBL/GenBank/DDBJ whole genome shotgun (WGS) entry which is preliminary data.</text>
</comment>
<dbReference type="PANTHER" id="PTHR30231:SF4">
    <property type="entry name" value="PROTEIN NEN2"/>
    <property type="match status" value="1"/>
</dbReference>
<dbReference type="CDD" id="cd06127">
    <property type="entry name" value="DEDDh"/>
    <property type="match status" value="1"/>
</dbReference>
<dbReference type="PANTHER" id="PTHR30231">
    <property type="entry name" value="DNA POLYMERASE III SUBUNIT EPSILON"/>
    <property type="match status" value="1"/>
</dbReference>
<organism evidence="5 6">
    <name type="scientific">Candidatus Thiodiazotropha endolucinida</name>
    <dbReference type="NCBI Taxonomy" id="1655433"/>
    <lineage>
        <taxon>Bacteria</taxon>
        <taxon>Pseudomonadati</taxon>
        <taxon>Pseudomonadota</taxon>
        <taxon>Gammaproteobacteria</taxon>
        <taxon>Chromatiales</taxon>
        <taxon>Sedimenticolaceae</taxon>
        <taxon>Candidatus Thiodiazotropha</taxon>
    </lineage>
</organism>
<dbReference type="SMART" id="SM00479">
    <property type="entry name" value="EXOIII"/>
    <property type="match status" value="1"/>
</dbReference>
<dbReference type="EMBL" id="MARB01000017">
    <property type="protein sequence ID" value="ODJ86853.1"/>
    <property type="molecule type" value="Genomic_DNA"/>
</dbReference>
<dbReference type="InterPro" id="IPR012337">
    <property type="entry name" value="RNaseH-like_sf"/>
</dbReference>